<dbReference type="InterPro" id="IPR051542">
    <property type="entry name" value="Hydrogenase_cytochrome"/>
</dbReference>
<gene>
    <name evidence="8" type="ORF">MNBD_GAMMA04-1326</name>
</gene>
<dbReference type="SUPFAM" id="SSF81342">
    <property type="entry name" value="Transmembrane di-heme cytochromes"/>
    <property type="match status" value="1"/>
</dbReference>
<evidence type="ECO:0000256" key="1">
    <source>
        <dbReference type="ARBA" id="ARBA00004651"/>
    </source>
</evidence>
<keyword evidence="5 6" id="KW-0472">Membrane</keyword>
<evidence type="ECO:0000256" key="2">
    <source>
        <dbReference type="ARBA" id="ARBA00022475"/>
    </source>
</evidence>
<evidence type="ECO:0000256" key="6">
    <source>
        <dbReference type="SAM" id="Phobius"/>
    </source>
</evidence>
<dbReference type="GO" id="GO:0005886">
    <property type="term" value="C:plasma membrane"/>
    <property type="evidence" value="ECO:0007669"/>
    <property type="project" value="UniProtKB-SubCell"/>
</dbReference>
<feature type="transmembrane region" description="Helical" evidence="6">
    <location>
        <begin position="12"/>
        <end position="29"/>
    </location>
</feature>
<proteinExistence type="predicted"/>
<reference evidence="8" key="1">
    <citation type="submission" date="2018-06" db="EMBL/GenBank/DDBJ databases">
        <authorList>
            <person name="Zhirakovskaya E."/>
        </authorList>
    </citation>
    <scope>NUCLEOTIDE SEQUENCE</scope>
</reference>
<dbReference type="AlphaFoldDB" id="A0A3B0W149"/>
<dbReference type="InterPro" id="IPR016174">
    <property type="entry name" value="Di-haem_cyt_TM"/>
</dbReference>
<keyword evidence="4 6" id="KW-1133">Transmembrane helix</keyword>
<feature type="transmembrane region" description="Helical" evidence="6">
    <location>
        <begin position="35"/>
        <end position="56"/>
    </location>
</feature>
<comment type="subcellular location">
    <subcellularLocation>
        <location evidence="1">Cell membrane</location>
        <topology evidence="1">Multi-pass membrane protein</topology>
    </subcellularLocation>
</comment>
<dbReference type="GO" id="GO:0009055">
    <property type="term" value="F:electron transfer activity"/>
    <property type="evidence" value="ECO:0007669"/>
    <property type="project" value="InterPro"/>
</dbReference>
<organism evidence="8">
    <name type="scientific">hydrothermal vent metagenome</name>
    <dbReference type="NCBI Taxonomy" id="652676"/>
    <lineage>
        <taxon>unclassified sequences</taxon>
        <taxon>metagenomes</taxon>
        <taxon>ecological metagenomes</taxon>
    </lineage>
</organism>
<feature type="domain" description="Cytochrome b561 bacterial/Ni-hydrogenase" evidence="7">
    <location>
        <begin position="6"/>
        <end position="59"/>
    </location>
</feature>
<dbReference type="EMBL" id="UOFB01000040">
    <property type="protein sequence ID" value="VAW44447.1"/>
    <property type="molecule type" value="Genomic_DNA"/>
</dbReference>
<dbReference type="GO" id="GO:0022904">
    <property type="term" value="P:respiratory electron transport chain"/>
    <property type="evidence" value="ECO:0007669"/>
    <property type="project" value="InterPro"/>
</dbReference>
<keyword evidence="2" id="KW-1003">Cell membrane</keyword>
<dbReference type="GO" id="GO:0020037">
    <property type="term" value="F:heme binding"/>
    <property type="evidence" value="ECO:0007669"/>
    <property type="project" value="TreeGrafter"/>
</dbReference>
<dbReference type="PANTHER" id="PTHR30485">
    <property type="entry name" value="NI/FE-HYDROGENASE 1 B-TYPE CYTOCHROME SUBUNIT"/>
    <property type="match status" value="1"/>
</dbReference>
<evidence type="ECO:0000256" key="5">
    <source>
        <dbReference type="ARBA" id="ARBA00023136"/>
    </source>
</evidence>
<dbReference type="PANTHER" id="PTHR30485:SF2">
    <property type="entry name" value="BLL0597 PROTEIN"/>
    <property type="match status" value="1"/>
</dbReference>
<evidence type="ECO:0000259" key="7">
    <source>
        <dbReference type="Pfam" id="PF01292"/>
    </source>
</evidence>
<dbReference type="Gene3D" id="1.20.950.20">
    <property type="entry name" value="Transmembrane di-heme cytochromes, Chain C"/>
    <property type="match status" value="1"/>
</dbReference>
<dbReference type="Pfam" id="PF01292">
    <property type="entry name" value="Ni_hydr_CYTB"/>
    <property type="match status" value="1"/>
</dbReference>
<evidence type="ECO:0000256" key="3">
    <source>
        <dbReference type="ARBA" id="ARBA00022692"/>
    </source>
</evidence>
<dbReference type="InterPro" id="IPR011577">
    <property type="entry name" value="Cyt_b561_bac/Ni-Hgenase"/>
</dbReference>
<name>A0A3B0W149_9ZZZZ</name>
<keyword evidence="3 6" id="KW-0812">Transmembrane</keyword>
<sequence length="77" mass="9101">MKTVTVWDLPTRIFHWSLVFFFSFSYLSGDELEDFHAYSGYVIIGLLIFRVVWGFIGSPYARFSRFIYPPSTTLNLY</sequence>
<accession>A0A3B0W149</accession>
<evidence type="ECO:0000256" key="4">
    <source>
        <dbReference type="ARBA" id="ARBA00022989"/>
    </source>
</evidence>
<evidence type="ECO:0000313" key="8">
    <source>
        <dbReference type="EMBL" id="VAW44447.1"/>
    </source>
</evidence>
<protein>
    <submittedName>
        <fullName evidence="8">Cytochrome b</fullName>
    </submittedName>
</protein>